<evidence type="ECO:0000256" key="4">
    <source>
        <dbReference type="ARBA" id="ARBA00022692"/>
    </source>
</evidence>
<dbReference type="GO" id="GO:0005789">
    <property type="term" value="C:endoplasmic reticulum membrane"/>
    <property type="evidence" value="ECO:0007669"/>
    <property type="project" value="TreeGrafter"/>
</dbReference>
<feature type="transmembrane region" description="Helical" evidence="12">
    <location>
        <begin position="113"/>
        <end position="131"/>
    </location>
</feature>
<sequence length="272" mass="31686">FVLIILGTLGTTAGSHRLWAHHSYKASTSLKIFLMLCQTLTGYTSIYNWVRLHRLHHKYFQTDLDPHCPQKGFLYSHCVTDNLKLSPAQEKALEEVDMSDIENDKVVMFQKKYFWLIFLILTLLVAINTPLEYWNETVLNSVFIVGWFRYTVTYHFTMLIHSAINIFDFNKTDVNSYDNNLIFLIKKSYWISYHYLSPWDYQAGEYGEYGTDCTSKFIRVCAALELATDLKTLDYQVVRNALTMSVVENKPIPQCLSQLDSQSDIPKDHYLA</sequence>
<evidence type="ECO:0000256" key="11">
    <source>
        <dbReference type="RuleBase" id="RU000581"/>
    </source>
</evidence>
<protein>
    <submittedName>
        <fullName evidence="13">Acyl-CoA Delta(11) desaturase</fullName>
    </submittedName>
</protein>
<evidence type="ECO:0000256" key="12">
    <source>
        <dbReference type="SAM" id="Phobius"/>
    </source>
</evidence>
<name>A0A482VRP5_ASBVE</name>
<keyword evidence="14" id="KW-1185">Reference proteome</keyword>
<keyword evidence="5" id="KW-0276">Fatty acid metabolism</keyword>
<dbReference type="GO" id="GO:0006636">
    <property type="term" value="P:unsaturated fatty acid biosynthetic process"/>
    <property type="evidence" value="ECO:0007669"/>
    <property type="project" value="TreeGrafter"/>
</dbReference>
<evidence type="ECO:0000256" key="6">
    <source>
        <dbReference type="ARBA" id="ARBA00022989"/>
    </source>
</evidence>
<comment type="caution">
    <text evidence="13">The sequence shown here is derived from an EMBL/GenBank/DDBJ whole genome shotgun (WGS) entry which is preliminary data.</text>
</comment>
<keyword evidence="4 11" id="KW-0812">Transmembrane</keyword>
<evidence type="ECO:0000256" key="2">
    <source>
        <dbReference type="ARBA" id="ARBA00009295"/>
    </source>
</evidence>
<keyword evidence="3 11" id="KW-0444">Lipid biosynthesis</keyword>
<dbReference type="PANTHER" id="PTHR11351:SF26">
    <property type="entry name" value="FATTY ACID DESATURASE DOMAIN-CONTAINING PROTEIN"/>
    <property type="match status" value="1"/>
</dbReference>
<evidence type="ECO:0000256" key="10">
    <source>
        <dbReference type="ARBA" id="ARBA00023160"/>
    </source>
</evidence>
<reference evidence="13 14" key="1">
    <citation type="submission" date="2017-03" db="EMBL/GenBank/DDBJ databases">
        <title>Genome of the blue death feigning beetle - Asbolus verrucosus.</title>
        <authorList>
            <person name="Rider S.D."/>
        </authorList>
    </citation>
    <scope>NUCLEOTIDE SEQUENCE [LARGE SCALE GENOMIC DNA]</scope>
    <source>
        <strain evidence="13">Butters</strain>
        <tissue evidence="13">Head and leg muscle</tissue>
    </source>
</reference>
<dbReference type="OrthoDB" id="10260134at2759"/>
<dbReference type="InterPro" id="IPR015876">
    <property type="entry name" value="Acyl-CoA_DS"/>
</dbReference>
<evidence type="ECO:0000256" key="9">
    <source>
        <dbReference type="ARBA" id="ARBA00023136"/>
    </source>
</evidence>
<feature type="transmembrane region" description="Helical" evidence="12">
    <location>
        <begin position="137"/>
        <end position="156"/>
    </location>
</feature>
<evidence type="ECO:0000313" key="14">
    <source>
        <dbReference type="Proteomes" id="UP000292052"/>
    </source>
</evidence>
<comment type="similarity">
    <text evidence="2 11">Belongs to the fatty acid desaturase type 1 family.</text>
</comment>
<proteinExistence type="inferred from homology"/>
<dbReference type="Proteomes" id="UP000292052">
    <property type="component" value="Unassembled WGS sequence"/>
</dbReference>
<evidence type="ECO:0000256" key="8">
    <source>
        <dbReference type="ARBA" id="ARBA00023098"/>
    </source>
</evidence>
<keyword evidence="6 12" id="KW-1133">Transmembrane helix</keyword>
<dbReference type="EMBL" id="QDEB01069618">
    <property type="protein sequence ID" value="RZC35592.1"/>
    <property type="molecule type" value="Genomic_DNA"/>
</dbReference>
<dbReference type="CDD" id="cd03505">
    <property type="entry name" value="Delta9-FADS-like"/>
    <property type="match status" value="1"/>
</dbReference>
<feature type="non-terminal residue" evidence="13">
    <location>
        <position position="1"/>
    </location>
</feature>
<dbReference type="GO" id="GO:0005506">
    <property type="term" value="F:iron ion binding"/>
    <property type="evidence" value="ECO:0007669"/>
    <property type="project" value="TreeGrafter"/>
</dbReference>
<keyword evidence="10 11" id="KW-0275">Fatty acid biosynthesis</keyword>
<gene>
    <name evidence="13" type="ORF">BDFB_009060</name>
</gene>
<feature type="transmembrane region" description="Helical" evidence="12">
    <location>
        <begin position="30"/>
        <end position="50"/>
    </location>
</feature>
<keyword evidence="9 12" id="KW-0472">Membrane</keyword>
<comment type="cofactor">
    <cofactor evidence="11">
        <name>Fe(2+)</name>
        <dbReference type="ChEBI" id="CHEBI:29033"/>
    </cofactor>
</comment>
<evidence type="ECO:0000313" key="13">
    <source>
        <dbReference type="EMBL" id="RZC35592.1"/>
    </source>
</evidence>
<keyword evidence="8" id="KW-0443">Lipid metabolism</keyword>
<feature type="non-terminal residue" evidence="13">
    <location>
        <position position="272"/>
    </location>
</feature>
<dbReference type="GO" id="GO:0004768">
    <property type="term" value="F:stearoyl-CoA 9-desaturase activity"/>
    <property type="evidence" value="ECO:0007669"/>
    <property type="project" value="TreeGrafter"/>
</dbReference>
<organism evidence="13 14">
    <name type="scientific">Asbolus verrucosus</name>
    <name type="common">Desert ironclad beetle</name>
    <dbReference type="NCBI Taxonomy" id="1661398"/>
    <lineage>
        <taxon>Eukaryota</taxon>
        <taxon>Metazoa</taxon>
        <taxon>Ecdysozoa</taxon>
        <taxon>Arthropoda</taxon>
        <taxon>Hexapoda</taxon>
        <taxon>Insecta</taxon>
        <taxon>Pterygota</taxon>
        <taxon>Neoptera</taxon>
        <taxon>Endopterygota</taxon>
        <taxon>Coleoptera</taxon>
        <taxon>Polyphaga</taxon>
        <taxon>Cucujiformia</taxon>
        <taxon>Tenebrionidae</taxon>
        <taxon>Pimeliinae</taxon>
        <taxon>Asbolus</taxon>
    </lineage>
</organism>
<comment type="subcellular location">
    <subcellularLocation>
        <location evidence="1">Membrane</location>
        <topology evidence="1">Multi-pass membrane protein</topology>
    </subcellularLocation>
</comment>
<accession>A0A482VRP5</accession>
<dbReference type="PRINTS" id="PR00075">
    <property type="entry name" value="FACDDSATRASE"/>
</dbReference>
<evidence type="ECO:0000256" key="1">
    <source>
        <dbReference type="ARBA" id="ARBA00004141"/>
    </source>
</evidence>
<evidence type="ECO:0000256" key="7">
    <source>
        <dbReference type="ARBA" id="ARBA00023002"/>
    </source>
</evidence>
<evidence type="ECO:0000256" key="5">
    <source>
        <dbReference type="ARBA" id="ARBA00022832"/>
    </source>
</evidence>
<keyword evidence="7 11" id="KW-0560">Oxidoreductase</keyword>
<comment type="domain">
    <text evidence="11">The histidine box domains are involved in binding the catalytic metal ions.</text>
</comment>
<evidence type="ECO:0000256" key="3">
    <source>
        <dbReference type="ARBA" id="ARBA00022516"/>
    </source>
</evidence>
<dbReference type="PANTHER" id="PTHR11351">
    <property type="entry name" value="ACYL-COA DESATURASE"/>
    <property type="match status" value="1"/>
</dbReference>
<dbReference type="AlphaFoldDB" id="A0A482VRP5"/>
<dbReference type="STRING" id="1661398.A0A482VRP5"/>